<evidence type="ECO:0000256" key="1">
    <source>
        <dbReference type="ARBA" id="ARBA00004635"/>
    </source>
</evidence>
<dbReference type="GO" id="GO:0016020">
    <property type="term" value="C:membrane"/>
    <property type="evidence" value="ECO:0007669"/>
    <property type="project" value="UniProtKB-SubCell"/>
</dbReference>
<dbReference type="GO" id="GO:0009847">
    <property type="term" value="P:spore germination"/>
    <property type="evidence" value="ECO:0007669"/>
    <property type="project" value="InterPro"/>
</dbReference>
<dbReference type="NCBIfam" id="TIGR02887">
    <property type="entry name" value="spore_ger_x_C"/>
    <property type="match status" value="1"/>
</dbReference>
<gene>
    <name evidence="10" type="ORF">F9U64_09115</name>
</gene>
<proteinExistence type="inferred from homology"/>
<keyword evidence="5" id="KW-0472">Membrane</keyword>
<evidence type="ECO:0000256" key="5">
    <source>
        <dbReference type="ARBA" id="ARBA00023136"/>
    </source>
</evidence>
<feature type="domain" description="Spore germination protein N-terminal" evidence="9">
    <location>
        <begin position="30"/>
        <end position="203"/>
    </location>
</feature>
<comment type="similarity">
    <text evidence="2">Belongs to the GerABKC lipoprotein family.</text>
</comment>
<evidence type="ECO:0000259" key="8">
    <source>
        <dbReference type="Pfam" id="PF05504"/>
    </source>
</evidence>
<evidence type="ECO:0000256" key="2">
    <source>
        <dbReference type="ARBA" id="ARBA00007886"/>
    </source>
</evidence>
<dbReference type="EMBL" id="WEID01000042">
    <property type="protein sequence ID" value="KAB8137547.1"/>
    <property type="molecule type" value="Genomic_DNA"/>
</dbReference>
<dbReference type="Gene3D" id="6.20.190.10">
    <property type="entry name" value="Nutrient germinant receptor protein C, domain 1"/>
    <property type="match status" value="1"/>
</dbReference>
<dbReference type="InterPro" id="IPR008844">
    <property type="entry name" value="Spore_GerAC-like"/>
</dbReference>
<evidence type="ECO:0000256" key="4">
    <source>
        <dbReference type="ARBA" id="ARBA00022729"/>
    </source>
</evidence>
<name>A0A7C8KVL3_9BACI</name>
<dbReference type="Pfam" id="PF25198">
    <property type="entry name" value="Spore_GerAC_N"/>
    <property type="match status" value="1"/>
</dbReference>
<evidence type="ECO:0000256" key="6">
    <source>
        <dbReference type="ARBA" id="ARBA00023139"/>
    </source>
</evidence>
<evidence type="ECO:0000259" key="9">
    <source>
        <dbReference type="Pfam" id="PF25198"/>
    </source>
</evidence>
<keyword evidence="3" id="KW-0309">Germination</keyword>
<accession>A0A7C8KVL3</accession>
<comment type="subcellular location">
    <subcellularLocation>
        <location evidence="1">Membrane</location>
        <topology evidence="1">Lipid-anchor</topology>
    </subcellularLocation>
</comment>
<feature type="domain" description="Spore germination GerAC-like C-terminal" evidence="8">
    <location>
        <begin position="218"/>
        <end position="390"/>
    </location>
</feature>
<dbReference type="PANTHER" id="PTHR35789:SF1">
    <property type="entry name" value="SPORE GERMINATION PROTEIN B3"/>
    <property type="match status" value="1"/>
</dbReference>
<dbReference type="PANTHER" id="PTHR35789">
    <property type="entry name" value="SPORE GERMINATION PROTEIN B3"/>
    <property type="match status" value="1"/>
</dbReference>
<evidence type="ECO:0000313" key="11">
    <source>
        <dbReference type="Proteomes" id="UP000480246"/>
    </source>
</evidence>
<dbReference type="Proteomes" id="UP000480246">
    <property type="component" value="Unassembled WGS sequence"/>
</dbReference>
<dbReference type="InterPro" id="IPR046953">
    <property type="entry name" value="Spore_GerAC-like_C"/>
</dbReference>
<dbReference type="PROSITE" id="PS51257">
    <property type="entry name" value="PROKAR_LIPOPROTEIN"/>
    <property type="match status" value="1"/>
</dbReference>
<protein>
    <submittedName>
        <fullName evidence="10">Ger(X)C family spore germination protein</fullName>
    </submittedName>
</protein>
<dbReference type="RefSeq" id="WP_153402687.1">
    <property type="nucleotide sequence ID" value="NZ_ML762428.1"/>
</dbReference>
<evidence type="ECO:0000313" key="10">
    <source>
        <dbReference type="EMBL" id="KAB8137547.1"/>
    </source>
</evidence>
<organism evidence="10 11">
    <name type="scientific">Gracilibacillus oryzae</name>
    <dbReference type="NCBI Taxonomy" id="1672701"/>
    <lineage>
        <taxon>Bacteria</taxon>
        <taxon>Bacillati</taxon>
        <taxon>Bacillota</taxon>
        <taxon>Bacilli</taxon>
        <taxon>Bacillales</taxon>
        <taxon>Bacillaceae</taxon>
        <taxon>Gracilibacillus</taxon>
    </lineage>
</organism>
<dbReference type="Gene3D" id="3.30.300.210">
    <property type="entry name" value="Nutrient germinant receptor protein C, domain 3"/>
    <property type="match status" value="1"/>
</dbReference>
<evidence type="ECO:0000256" key="7">
    <source>
        <dbReference type="ARBA" id="ARBA00023288"/>
    </source>
</evidence>
<keyword evidence="7" id="KW-0449">Lipoprotein</keyword>
<keyword evidence="4" id="KW-0732">Signal</keyword>
<comment type="caution">
    <text evidence="10">The sequence shown here is derived from an EMBL/GenBank/DDBJ whole genome shotgun (WGS) entry which is preliminary data.</text>
</comment>
<dbReference type="OrthoDB" id="2569624at2"/>
<dbReference type="InterPro" id="IPR057336">
    <property type="entry name" value="GerAC_N"/>
</dbReference>
<dbReference type="Pfam" id="PF05504">
    <property type="entry name" value="Spore_GerAC"/>
    <property type="match status" value="1"/>
</dbReference>
<keyword evidence="11" id="KW-1185">Reference proteome</keyword>
<evidence type="ECO:0000256" key="3">
    <source>
        <dbReference type="ARBA" id="ARBA00022544"/>
    </source>
</evidence>
<sequence>MNKTICSVPAKIMRNVVLLLTLLFLTGCWDRQELTEMGIVTGIALDMNKETGEYILTSQFLRPASQSTVAPTPNEPFILISATGKTIPELMQKTNRNVDRNGFYPHNKVIIMSEEVAKSGVLHLFENFQREQNIRSYAWLAVAKGTSARSLLEKHKTSISSIPASFLNNLFMDANADAVSSNLLNFYKKALKKGESPVIAVLSIDEGVEMTPQTTKLSGGAVFDGDRLAGFLNERETMAYNWVKTKIRNETLGSYDFLSEDGSIVALALIDKNAKINPNVSKGSLDSFSIEVNLLTELSEHQPMKEFNENADIIHYLDNIEKQAEKKMKADIRHLTETAQKELESDILGFGDRLYKRYPSVWNKVKDNWRAHFKDLEIEVEVNVKIKNSGLIKGTLLPESM</sequence>
<dbReference type="AlphaFoldDB" id="A0A7C8KVL3"/>
<reference evidence="10 11" key="1">
    <citation type="submission" date="2019-10" db="EMBL/GenBank/DDBJ databases">
        <title>Gracilibacillus sp. nov. isolated from rice seeds.</title>
        <authorList>
            <person name="He S."/>
        </authorList>
    </citation>
    <scope>NUCLEOTIDE SEQUENCE [LARGE SCALE GENOMIC DNA]</scope>
    <source>
        <strain evidence="10 11">TD8</strain>
    </source>
</reference>
<dbReference type="InterPro" id="IPR038501">
    <property type="entry name" value="Spore_GerAC_C_sf"/>
</dbReference>
<keyword evidence="6" id="KW-0564">Palmitate</keyword>